<dbReference type="GO" id="GO:0140359">
    <property type="term" value="F:ABC-type transporter activity"/>
    <property type="evidence" value="ECO:0007669"/>
    <property type="project" value="InterPro"/>
</dbReference>
<dbReference type="Pfam" id="PF00005">
    <property type="entry name" value="ABC_tran"/>
    <property type="match status" value="1"/>
</dbReference>
<dbReference type="InterPro" id="IPR003593">
    <property type="entry name" value="AAA+_ATPase"/>
</dbReference>
<dbReference type="InterPro" id="IPR050683">
    <property type="entry name" value="Bact_Polysacc_Export_ATP-bd"/>
</dbReference>
<dbReference type="GO" id="GO:0005524">
    <property type="term" value="F:ATP binding"/>
    <property type="evidence" value="ECO:0007669"/>
    <property type="project" value="UniProtKB-KW"/>
</dbReference>
<evidence type="ECO:0000313" key="7">
    <source>
        <dbReference type="Proteomes" id="UP000034704"/>
    </source>
</evidence>
<evidence type="ECO:0000313" key="6">
    <source>
        <dbReference type="EMBL" id="KKS47934.1"/>
    </source>
</evidence>
<dbReference type="PANTHER" id="PTHR46743:SF2">
    <property type="entry name" value="TEICHOIC ACIDS EXPORT ATP-BINDING PROTEIN TAGH"/>
    <property type="match status" value="1"/>
</dbReference>
<keyword evidence="4" id="KW-0067">ATP-binding</keyword>
<evidence type="ECO:0000259" key="5">
    <source>
        <dbReference type="PROSITE" id="PS50893"/>
    </source>
</evidence>
<dbReference type="SUPFAM" id="SSF52540">
    <property type="entry name" value="P-loop containing nucleoside triphosphate hydrolases"/>
    <property type="match status" value="1"/>
</dbReference>
<comment type="caution">
    <text evidence="6">The sequence shown here is derived from an EMBL/GenBank/DDBJ whole genome shotgun (WGS) entry which is preliminary data.</text>
</comment>
<proteinExistence type="inferred from homology"/>
<dbReference type="GO" id="GO:0016887">
    <property type="term" value="F:ATP hydrolysis activity"/>
    <property type="evidence" value="ECO:0007669"/>
    <property type="project" value="InterPro"/>
</dbReference>
<keyword evidence="3" id="KW-0547">Nucleotide-binding</keyword>
<accession>A0A0G0ZGX4</accession>
<reference evidence="6 7" key="1">
    <citation type="journal article" date="2015" name="Nature">
        <title>rRNA introns, odd ribosomes, and small enigmatic genomes across a large radiation of phyla.</title>
        <authorList>
            <person name="Brown C.T."/>
            <person name="Hug L.A."/>
            <person name="Thomas B.C."/>
            <person name="Sharon I."/>
            <person name="Castelle C.J."/>
            <person name="Singh A."/>
            <person name="Wilkins M.J."/>
            <person name="Williams K.H."/>
            <person name="Banfield J.F."/>
        </authorList>
    </citation>
    <scope>NUCLEOTIDE SEQUENCE [LARGE SCALE GENOMIC DNA]</scope>
</reference>
<dbReference type="PATRIC" id="fig|1618756.3.peg.359"/>
<dbReference type="InterPro" id="IPR027417">
    <property type="entry name" value="P-loop_NTPase"/>
</dbReference>
<gene>
    <name evidence="6" type="ORF">UV12_C0004G0042</name>
</gene>
<dbReference type="Proteomes" id="UP000034704">
    <property type="component" value="Unassembled WGS sequence"/>
</dbReference>
<dbReference type="AlphaFoldDB" id="A0A0G0ZGX4"/>
<feature type="domain" description="ABC transporter" evidence="5">
    <location>
        <begin position="25"/>
        <end position="266"/>
    </location>
</feature>
<dbReference type="STRING" id="1618756.UV12_C0004G0042"/>
<comment type="similarity">
    <text evidence="1">Belongs to the ABC transporter superfamily.</text>
</comment>
<dbReference type="InterPro" id="IPR015860">
    <property type="entry name" value="ABC_transpr_TagH-like"/>
</dbReference>
<organism evidence="6 7">
    <name type="scientific">Candidatus Nomurabacteria bacterium GW2011_GWC2_42_20</name>
    <dbReference type="NCBI Taxonomy" id="1618756"/>
    <lineage>
        <taxon>Bacteria</taxon>
        <taxon>Candidatus Nomuraibacteriota</taxon>
    </lineage>
</organism>
<dbReference type="PANTHER" id="PTHR46743">
    <property type="entry name" value="TEICHOIC ACIDS EXPORT ATP-BINDING PROTEIN TAGH"/>
    <property type="match status" value="1"/>
</dbReference>
<dbReference type="CDD" id="cd03220">
    <property type="entry name" value="ABC_KpsT_Wzt"/>
    <property type="match status" value="1"/>
</dbReference>
<dbReference type="EMBL" id="LCDG01000004">
    <property type="protein sequence ID" value="KKS47934.1"/>
    <property type="molecule type" value="Genomic_DNA"/>
</dbReference>
<name>A0A0G0ZGX4_9BACT</name>
<dbReference type="GO" id="GO:0016020">
    <property type="term" value="C:membrane"/>
    <property type="evidence" value="ECO:0007669"/>
    <property type="project" value="InterPro"/>
</dbReference>
<dbReference type="SMART" id="SM00382">
    <property type="entry name" value="AAA"/>
    <property type="match status" value="1"/>
</dbReference>
<evidence type="ECO:0000256" key="4">
    <source>
        <dbReference type="ARBA" id="ARBA00022840"/>
    </source>
</evidence>
<keyword evidence="2" id="KW-0813">Transport</keyword>
<dbReference type="InterPro" id="IPR003439">
    <property type="entry name" value="ABC_transporter-like_ATP-bd"/>
</dbReference>
<evidence type="ECO:0000256" key="2">
    <source>
        <dbReference type="ARBA" id="ARBA00022448"/>
    </source>
</evidence>
<sequence>MNKPIIEIKNIKKKYNISHQRGGYVALRDVFTNILKNPFRFAKQKAKQVAGIGTKEEFWALNGVDIKINKGDIIGVIGHNGAGKSTLLKILTGITPPTEGEITMRGRIASLLEVGTGFHPELTGRENIFLNGAILGMTKKEIVRKFDKIVAFSGVEKFLDTPVKYYSSGMYVRLAFSVAAHMESDILLVDEVLAVGDADFQKKCLGKMEEVTQAEGRTILLVSHNMGAIQRLCKKTVLLNKGKVVFYGDTKEAIECYLDNEDAVSSNSKLFPAVAKDVIINDFSIHQDGTRTNYIDNDKPFEVTIDFETLRDLELFRVGFFVRNAIGDTLTRSLAADWNPNAENIKKGYHQARFVFPAKLLMPGDYFFVLHSSCYGVADYFGYNIHKVITVSRPTEYNMAHINEPPSSNPSMILLKDKWEIKNLNK</sequence>
<dbReference type="PROSITE" id="PS50893">
    <property type="entry name" value="ABC_TRANSPORTER_2"/>
    <property type="match status" value="1"/>
</dbReference>
<protein>
    <submittedName>
        <fullName evidence="6">ABC transporter related protein</fullName>
    </submittedName>
</protein>
<dbReference type="Gene3D" id="3.40.50.300">
    <property type="entry name" value="P-loop containing nucleotide triphosphate hydrolases"/>
    <property type="match status" value="1"/>
</dbReference>
<evidence type="ECO:0000256" key="1">
    <source>
        <dbReference type="ARBA" id="ARBA00005417"/>
    </source>
</evidence>
<dbReference type="Gene3D" id="2.70.50.60">
    <property type="entry name" value="abc- transporter (atp binding component) like domain"/>
    <property type="match status" value="1"/>
</dbReference>
<evidence type="ECO:0000256" key="3">
    <source>
        <dbReference type="ARBA" id="ARBA00022741"/>
    </source>
</evidence>